<dbReference type="EMBL" id="JAMQYH010000003">
    <property type="protein sequence ID" value="KAJ1692433.1"/>
    <property type="molecule type" value="Genomic_DNA"/>
</dbReference>
<evidence type="ECO:0000256" key="4">
    <source>
        <dbReference type="ARBA" id="ARBA00022729"/>
    </source>
</evidence>
<evidence type="ECO:0000256" key="6">
    <source>
        <dbReference type="ARBA" id="ARBA00022777"/>
    </source>
</evidence>
<sequence>MAIQRFEIITSVSVILLLGVIFILNSVKLLSNYLGISIFSTLIYFTVCYLYINRISATKWKILVAALSVGLIAVIFSFHFFIKPWKWKFVSSQICGITTVALEAFLLKNFTNDRRSLILFTAFVADVVILFKNLQDSEQFNKIYTIILSIIVYIILSAFHVKQMLDQLWKVAAIALAFFAVLVLVILISFFWSNKEMLFILIASINACLSFVPWLWIMFVPKIKAWWKAYHQQETIQGEKFNFLEIPGLPTMFTTKDLEAATGNFQVQSLIGEGASGSVFKGTLADGTCIAVKRIKWQPSGEMEFRTEITVIASLQHVNLVRLLGYSLSTSGDHYLIYPFFEKGSLDAWLFKDDNKRSHLTWVIRYNIAIDVAKALAYLHHECHHRILHLDIKPANILLDGNFRALLSDFGMSKLIGRDESTVMTRARGTVGYLAPEMLVPNAISTKSDVYSYGMVVLELVGGRRNFMLEMGSSDSQQRQNLYFPATVRERMMQDQLMEVVDESLVKSGEIREEEVVALARVGLWCIQENPTLRPSMTEVVEMLEGRKPVDVPPESSMFMMNLLESQMSANNLSISTGESALMSANNLSISIQSGR</sequence>
<dbReference type="PANTHER" id="PTHR47974">
    <property type="entry name" value="OS07G0415500 PROTEIN"/>
    <property type="match status" value="1"/>
</dbReference>
<feature type="binding site" evidence="10">
    <location>
        <position position="293"/>
    </location>
    <ligand>
        <name>ATP</name>
        <dbReference type="ChEBI" id="CHEBI:30616"/>
    </ligand>
</feature>
<keyword evidence="5 10" id="KW-0547">Nucleotide-binding</keyword>
<feature type="transmembrane region" description="Helical" evidence="11">
    <location>
        <begin position="33"/>
        <end position="52"/>
    </location>
</feature>
<keyword evidence="8 11" id="KW-1133">Transmembrane helix</keyword>
<evidence type="ECO:0000256" key="5">
    <source>
        <dbReference type="ARBA" id="ARBA00022741"/>
    </source>
</evidence>
<keyword evidence="4" id="KW-0732">Signal</keyword>
<evidence type="ECO:0000313" key="14">
    <source>
        <dbReference type="Proteomes" id="UP001151287"/>
    </source>
</evidence>
<evidence type="ECO:0000256" key="11">
    <source>
        <dbReference type="SAM" id="Phobius"/>
    </source>
</evidence>
<organism evidence="13 14">
    <name type="scientific">Rhynchospora breviuscula</name>
    <dbReference type="NCBI Taxonomy" id="2022672"/>
    <lineage>
        <taxon>Eukaryota</taxon>
        <taxon>Viridiplantae</taxon>
        <taxon>Streptophyta</taxon>
        <taxon>Embryophyta</taxon>
        <taxon>Tracheophyta</taxon>
        <taxon>Spermatophyta</taxon>
        <taxon>Magnoliopsida</taxon>
        <taxon>Liliopsida</taxon>
        <taxon>Poales</taxon>
        <taxon>Cyperaceae</taxon>
        <taxon>Cyperoideae</taxon>
        <taxon>Rhynchosporeae</taxon>
        <taxon>Rhynchospora</taxon>
    </lineage>
</organism>
<gene>
    <name evidence="13" type="ORF">LUZ63_009131</name>
</gene>
<dbReference type="InterPro" id="IPR011009">
    <property type="entry name" value="Kinase-like_dom_sf"/>
</dbReference>
<keyword evidence="9 11" id="KW-0472">Membrane</keyword>
<dbReference type="Proteomes" id="UP001151287">
    <property type="component" value="Unassembled WGS sequence"/>
</dbReference>
<evidence type="ECO:0000256" key="2">
    <source>
        <dbReference type="ARBA" id="ARBA00022679"/>
    </source>
</evidence>
<dbReference type="Pfam" id="PF00069">
    <property type="entry name" value="Pkinase"/>
    <property type="match status" value="1"/>
</dbReference>
<feature type="transmembrane region" description="Helical" evidence="11">
    <location>
        <begin position="168"/>
        <end position="192"/>
    </location>
</feature>
<evidence type="ECO:0000313" key="13">
    <source>
        <dbReference type="EMBL" id="KAJ1692433.1"/>
    </source>
</evidence>
<evidence type="ECO:0000256" key="9">
    <source>
        <dbReference type="ARBA" id="ARBA00023136"/>
    </source>
</evidence>
<comment type="caution">
    <text evidence="13">The sequence shown here is derived from an EMBL/GenBank/DDBJ whole genome shotgun (WGS) entry which is preliminary data.</text>
</comment>
<evidence type="ECO:0000256" key="1">
    <source>
        <dbReference type="ARBA" id="ARBA00004167"/>
    </source>
</evidence>
<dbReference type="GO" id="GO:0016020">
    <property type="term" value="C:membrane"/>
    <property type="evidence" value="ECO:0007669"/>
    <property type="project" value="UniProtKB-SubCell"/>
</dbReference>
<evidence type="ECO:0000259" key="12">
    <source>
        <dbReference type="PROSITE" id="PS50011"/>
    </source>
</evidence>
<feature type="transmembrane region" description="Helical" evidence="11">
    <location>
        <begin position="64"/>
        <end position="82"/>
    </location>
</feature>
<feature type="transmembrane region" description="Helical" evidence="11">
    <location>
        <begin position="198"/>
        <end position="219"/>
    </location>
</feature>
<dbReference type="PANTHER" id="PTHR47974:SF9">
    <property type="entry name" value="RECEPTOR-LIKE SERINE_THREONINE-PROTEIN KINASE"/>
    <property type="match status" value="1"/>
</dbReference>
<dbReference type="Gene3D" id="1.10.510.10">
    <property type="entry name" value="Transferase(Phosphotransferase) domain 1"/>
    <property type="match status" value="1"/>
</dbReference>
<dbReference type="InterPro" id="IPR008271">
    <property type="entry name" value="Ser/Thr_kinase_AS"/>
</dbReference>
<name>A0A9Q0CEI9_9POAL</name>
<feature type="domain" description="Protein kinase" evidence="12">
    <location>
        <begin position="265"/>
        <end position="560"/>
    </location>
</feature>
<feature type="transmembrane region" description="Helical" evidence="11">
    <location>
        <begin position="143"/>
        <end position="161"/>
    </location>
</feature>
<dbReference type="InterPro" id="IPR000719">
    <property type="entry name" value="Prot_kinase_dom"/>
</dbReference>
<dbReference type="SMART" id="SM00220">
    <property type="entry name" value="S_TKc"/>
    <property type="match status" value="1"/>
</dbReference>
<protein>
    <recommendedName>
        <fullName evidence="12">Protein kinase domain-containing protein</fullName>
    </recommendedName>
</protein>
<dbReference type="Gene3D" id="3.30.200.20">
    <property type="entry name" value="Phosphorylase Kinase, domain 1"/>
    <property type="match status" value="1"/>
</dbReference>
<dbReference type="PROSITE" id="PS00108">
    <property type="entry name" value="PROTEIN_KINASE_ST"/>
    <property type="match status" value="1"/>
</dbReference>
<dbReference type="GO" id="GO:0005524">
    <property type="term" value="F:ATP binding"/>
    <property type="evidence" value="ECO:0007669"/>
    <property type="project" value="UniProtKB-UniRule"/>
</dbReference>
<dbReference type="OrthoDB" id="650743at2759"/>
<keyword evidence="2" id="KW-0808">Transferase</keyword>
<evidence type="ECO:0000256" key="7">
    <source>
        <dbReference type="ARBA" id="ARBA00022840"/>
    </source>
</evidence>
<keyword evidence="3 11" id="KW-0812">Transmembrane</keyword>
<accession>A0A9Q0CEI9</accession>
<dbReference type="CDD" id="cd14066">
    <property type="entry name" value="STKc_IRAK"/>
    <property type="match status" value="1"/>
</dbReference>
<feature type="transmembrane region" description="Helical" evidence="11">
    <location>
        <begin position="7"/>
        <end position="27"/>
    </location>
</feature>
<dbReference type="InterPro" id="IPR017441">
    <property type="entry name" value="Protein_kinase_ATP_BS"/>
</dbReference>
<proteinExistence type="predicted"/>
<dbReference type="PROSITE" id="PS00107">
    <property type="entry name" value="PROTEIN_KINASE_ATP"/>
    <property type="match status" value="1"/>
</dbReference>
<evidence type="ECO:0000256" key="10">
    <source>
        <dbReference type="PROSITE-ProRule" id="PRU10141"/>
    </source>
</evidence>
<keyword evidence="7 10" id="KW-0067">ATP-binding</keyword>
<dbReference type="GO" id="GO:0004672">
    <property type="term" value="F:protein kinase activity"/>
    <property type="evidence" value="ECO:0007669"/>
    <property type="project" value="InterPro"/>
</dbReference>
<keyword evidence="6" id="KW-0418">Kinase</keyword>
<reference evidence="13" key="1">
    <citation type="journal article" date="2022" name="Cell">
        <title>Repeat-based holocentromeres influence genome architecture and karyotype evolution.</title>
        <authorList>
            <person name="Hofstatter P.G."/>
            <person name="Thangavel G."/>
            <person name="Lux T."/>
            <person name="Neumann P."/>
            <person name="Vondrak T."/>
            <person name="Novak P."/>
            <person name="Zhang M."/>
            <person name="Costa L."/>
            <person name="Castellani M."/>
            <person name="Scott A."/>
            <person name="Toegelov H."/>
            <person name="Fuchs J."/>
            <person name="Mata-Sucre Y."/>
            <person name="Dias Y."/>
            <person name="Vanzela A.L.L."/>
            <person name="Huettel B."/>
            <person name="Almeida C.C.S."/>
            <person name="Simkova H."/>
            <person name="Souza G."/>
            <person name="Pedrosa-Harand A."/>
            <person name="Macas J."/>
            <person name="Mayer K.F.X."/>
            <person name="Houben A."/>
            <person name="Marques A."/>
        </authorList>
    </citation>
    <scope>NUCLEOTIDE SEQUENCE</scope>
    <source>
        <strain evidence="13">RhyBre1mFocal</strain>
    </source>
</reference>
<feature type="transmembrane region" description="Helical" evidence="11">
    <location>
        <begin position="114"/>
        <end position="131"/>
    </location>
</feature>
<dbReference type="SUPFAM" id="SSF56112">
    <property type="entry name" value="Protein kinase-like (PK-like)"/>
    <property type="match status" value="1"/>
</dbReference>
<dbReference type="PROSITE" id="PS50011">
    <property type="entry name" value="PROTEIN_KINASE_DOM"/>
    <property type="match status" value="1"/>
</dbReference>
<keyword evidence="14" id="KW-1185">Reference proteome</keyword>
<comment type="subcellular location">
    <subcellularLocation>
        <location evidence="1">Membrane</location>
        <topology evidence="1">Single-pass membrane protein</topology>
    </subcellularLocation>
</comment>
<evidence type="ECO:0000256" key="8">
    <source>
        <dbReference type="ARBA" id="ARBA00022989"/>
    </source>
</evidence>
<evidence type="ECO:0000256" key="3">
    <source>
        <dbReference type="ARBA" id="ARBA00022692"/>
    </source>
</evidence>
<dbReference type="AlphaFoldDB" id="A0A9Q0CEI9"/>
<dbReference type="FunFam" id="1.10.510.10:FF:000537">
    <property type="entry name" value="Putative receptor-like protein kinase"/>
    <property type="match status" value="1"/>
</dbReference>